<dbReference type="Proteomes" id="UP000243515">
    <property type="component" value="Unassembled WGS sequence"/>
</dbReference>
<dbReference type="InterPro" id="IPR049730">
    <property type="entry name" value="SNF2/RAD54-like_C"/>
</dbReference>
<proteinExistence type="predicted"/>
<evidence type="ECO:0000313" key="7">
    <source>
        <dbReference type="EMBL" id="OXV11090.1"/>
    </source>
</evidence>
<dbReference type="PROSITE" id="PS51194">
    <property type="entry name" value="HELICASE_CTER"/>
    <property type="match status" value="1"/>
</dbReference>
<evidence type="ECO:0000313" key="8">
    <source>
        <dbReference type="Proteomes" id="UP000243515"/>
    </source>
</evidence>
<dbReference type="SUPFAM" id="SSF52540">
    <property type="entry name" value="P-loop containing nucleoside triphosphate hydrolases"/>
    <property type="match status" value="2"/>
</dbReference>
<dbReference type="InterPro" id="IPR000330">
    <property type="entry name" value="SNF2_N"/>
</dbReference>
<dbReference type="GO" id="GO:0016787">
    <property type="term" value="F:hydrolase activity"/>
    <property type="evidence" value="ECO:0007669"/>
    <property type="project" value="UniProtKB-KW"/>
</dbReference>
<dbReference type="GO" id="GO:0005634">
    <property type="term" value="C:nucleus"/>
    <property type="evidence" value="ECO:0007669"/>
    <property type="project" value="TreeGrafter"/>
</dbReference>
<dbReference type="GO" id="GO:0006281">
    <property type="term" value="P:DNA repair"/>
    <property type="evidence" value="ECO:0007669"/>
    <property type="project" value="TreeGrafter"/>
</dbReference>
<feature type="domain" description="Helicase ATP-binding" evidence="5">
    <location>
        <begin position="329"/>
        <end position="512"/>
    </location>
</feature>
<evidence type="ECO:0000259" key="5">
    <source>
        <dbReference type="PROSITE" id="PS51192"/>
    </source>
</evidence>
<dbReference type="Gene3D" id="3.40.50.300">
    <property type="entry name" value="P-loop containing nucleotide triphosphate hydrolases"/>
    <property type="match status" value="1"/>
</dbReference>
<reference evidence="7 8" key="1">
    <citation type="journal article" date="2015" name="Environ. Microbiol.">
        <title>Metagenome sequence of Elaphomyces granulatus from sporocarp tissue reveals Ascomycota ectomycorrhizal fingerprints of genome expansion and a Proteobacteria-rich microbiome.</title>
        <authorList>
            <person name="Quandt C.A."/>
            <person name="Kohler A."/>
            <person name="Hesse C.N."/>
            <person name="Sharpton T.J."/>
            <person name="Martin F."/>
            <person name="Spatafora J.W."/>
        </authorList>
    </citation>
    <scope>NUCLEOTIDE SEQUENCE [LARGE SCALE GENOMIC DNA]</scope>
    <source>
        <strain evidence="7 8">OSC145934</strain>
    </source>
</reference>
<evidence type="ECO:0000259" key="6">
    <source>
        <dbReference type="PROSITE" id="PS51194"/>
    </source>
</evidence>
<dbReference type="PANTHER" id="PTHR45626:SF22">
    <property type="entry name" value="DNA REPAIR PROTEIN RAD5"/>
    <property type="match status" value="1"/>
</dbReference>
<dbReference type="CDD" id="cd18008">
    <property type="entry name" value="DEXDc_SHPRH-like"/>
    <property type="match status" value="1"/>
</dbReference>
<dbReference type="SMART" id="SM00487">
    <property type="entry name" value="DEXDc"/>
    <property type="match status" value="1"/>
</dbReference>
<accession>A0A232M3U8</accession>
<dbReference type="InterPro" id="IPR027417">
    <property type="entry name" value="P-loop_NTPase"/>
</dbReference>
<evidence type="ECO:0000256" key="3">
    <source>
        <dbReference type="ARBA" id="ARBA00022840"/>
    </source>
</evidence>
<feature type="domain" description="Helicase C-terminal" evidence="6">
    <location>
        <begin position="741"/>
        <end position="899"/>
    </location>
</feature>
<dbReference type="CDD" id="cd18793">
    <property type="entry name" value="SF2_C_SNF"/>
    <property type="match status" value="1"/>
</dbReference>
<dbReference type="Pfam" id="PF00176">
    <property type="entry name" value="SNF2-rel_dom"/>
    <property type="match status" value="1"/>
</dbReference>
<evidence type="ECO:0000256" key="2">
    <source>
        <dbReference type="ARBA" id="ARBA00022801"/>
    </source>
</evidence>
<dbReference type="InterPro" id="IPR001650">
    <property type="entry name" value="Helicase_C-like"/>
</dbReference>
<dbReference type="InterPro" id="IPR014001">
    <property type="entry name" value="Helicase_ATP-bd"/>
</dbReference>
<keyword evidence="2" id="KW-0378">Hydrolase</keyword>
<keyword evidence="8" id="KW-1185">Reference proteome</keyword>
<gene>
    <name evidence="7" type="ORF">Egran_01147</name>
</gene>
<dbReference type="InterPro" id="IPR050628">
    <property type="entry name" value="SNF2_RAD54_helicase_TF"/>
</dbReference>
<protein>
    <recommendedName>
        <fullName evidence="9">Helicase ATP-binding domain-containing protein</fullName>
    </recommendedName>
</protein>
<name>A0A232M3U8_9EURO</name>
<dbReference type="GO" id="GO:0005524">
    <property type="term" value="F:ATP binding"/>
    <property type="evidence" value="ECO:0007669"/>
    <property type="project" value="UniProtKB-KW"/>
</dbReference>
<evidence type="ECO:0000256" key="4">
    <source>
        <dbReference type="SAM" id="MobiDB-lite"/>
    </source>
</evidence>
<dbReference type="EMBL" id="NPHW01002611">
    <property type="protein sequence ID" value="OXV11090.1"/>
    <property type="molecule type" value="Genomic_DNA"/>
</dbReference>
<dbReference type="Gene3D" id="3.40.50.10810">
    <property type="entry name" value="Tandem AAA-ATPase domain"/>
    <property type="match status" value="1"/>
</dbReference>
<dbReference type="SMART" id="SM00490">
    <property type="entry name" value="HELICc"/>
    <property type="match status" value="1"/>
</dbReference>
<dbReference type="PANTHER" id="PTHR45626">
    <property type="entry name" value="TRANSCRIPTION TERMINATION FACTOR 2-RELATED"/>
    <property type="match status" value="1"/>
</dbReference>
<comment type="caution">
    <text evidence="7">The sequence shown here is derived from an EMBL/GenBank/DDBJ whole genome shotgun (WGS) entry which is preliminary data.</text>
</comment>
<keyword evidence="3" id="KW-0067">ATP-binding</keyword>
<dbReference type="Pfam" id="PF00271">
    <property type="entry name" value="Helicase_C"/>
    <property type="match status" value="1"/>
</dbReference>
<evidence type="ECO:0008006" key="9">
    <source>
        <dbReference type="Google" id="ProtNLM"/>
    </source>
</evidence>
<feature type="compositionally biased region" description="Polar residues" evidence="4">
    <location>
        <begin position="78"/>
        <end position="95"/>
    </location>
</feature>
<evidence type="ECO:0000256" key="1">
    <source>
        <dbReference type="ARBA" id="ARBA00022741"/>
    </source>
</evidence>
<sequence length="907" mass="101973">MDNRDSFMRRRRSLSQDVDILPHSIKKARYSVEGDDSQVTTASEYDTESFTGRSAVTWTDPVDGDDDVEMLDRPEKPSATNIKSYSCEQSSGSNPTSKEVCFGALCDKQAAFSPRLGLDKKYFHSLLNSDEALKQFPVGVRDNYYALKGPNGIDFAILDLDTTNALNSIKEVESLRFQAVTQGTAGNSAKVKAVIVSINIYGMPQYSKKVGSKLGRGQHFLQHPDVVDDGICYDNPHYFKTPGMTIDLNPFIEPRIRSHVKLSKEALSSEVEKILDSLDVVDSENDVQDTDVLRNSLLRRANSPDFLRLTCLSGWLSRFEHQISGHCQQDPPRVSLGGILADVMGLGKTLTMLSAIALSLVDASHFMQSSDEDFIAGRLRSPTKATLVVVPSAQLMDVWTLEIKRHFTPNCFNVSIFHGSNRVNEPKEYSSSDLVLTTYSTLSWDHQNAGVLHRLKWFRIILDEAHWIRNQDTKQFRAANSLYAERRWCLTGTPIQNRLEDLGSLVNFLKVDPFVAKSSKTNFKKYIVDPLFSDHDDPCGNLRLLLRSLCLRRTRPSDSVLMANSEQVELTLSQAEQSLYERILEETKRDIDRVVSTEVSIQKYYTRLFTSILRLRIMCDQGTFCERASSTMLPNSGFSETSPNKSRLRGDLLCDVCQSEESLDLMGDCDFCWNCSRLLPSTSASHDAPGITQESWQPMAPSLQRLYPANKISYPGNRSPTSLPWESCILDEGYSTKLFAIVENLMENVHASKSIVFSCWKKTLDILGKLLRARDIQPIRVDGDVSYPERLERLAKFQQCPEASILLMTYGTGAVGLNLTAANRIHIVEPQWNPCVEEQAIGRALRLGQSREVTVVRYVMKNTVEQNIIGFQKRKEKLAKFTFDGGLEDSLPQKLEVGEIDALNFTG</sequence>
<keyword evidence="1" id="KW-0547">Nucleotide-binding</keyword>
<feature type="region of interest" description="Disordered" evidence="4">
    <location>
        <begin position="56"/>
        <end position="95"/>
    </location>
</feature>
<organism evidence="7 8">
    <name type="scientific">Elaphomyces granulatus</name>
    <dbReference type="NCBI Taxonomy" id="519963"/>
    <lineage>
        <taxon>Eukaryota</taxon>
        <taxon>Fungi</taxon>
        <taxon>Dikarya</taxon>
        <taxon>Ascomycota</taxon>
        <taxon>Pezizomycotina</taxon>
        <taxon>Eurotiomycetes</taxon>
        <taxon>Eurotiomycetidae</taxon>
        <taxon>Eurotiales</taxon>
        <taxon>Elaphomycetaceae</taxon>
        <taxon>Elaphomyces</taxon>
    </lineage>
</organism>
<dbReference type="PROSITE" id="PS51192">
    <property type="entry name" value="HELICASE_ATP_BIND_1"/>
    <property type="match status" value="1"/>
</dbReference>
<dbReference type="InterPro" id="IPR038718">
    <property type="entry name" value="SNF2-like_sf"/>
</dbReference>
<dbReference type="AlphaFoldDB" id="A0A232M3U8"/>
<dbReference type="GO" id="GO:0008094">
    <property type="term" value="F:ATP-dependent activity, acting on DNA"/>
    <property type="evidence" value="ECO:0007669"/>
    <property type="project" value="TreeGrafter"/>
</dbReference>
<dbReference type="OrthoDB" id="448448at2759"/>